<dbReference type="CDD" id="cd09604">
    <property type="entry name" value="M1_APN_like"/>
    <property type="match status" value="1"/>
</dbReference>
<evidence type="ECO:0000256" key="1">
    <source>
        <dbReference type="SAM" id="MobiDB-lite"/>
    </source>
</evidence>
<feature type="domain" description="Peptidase M1 membrane alanine aminopeptidase" evidence="3">
    <location>
        <begin position="382"/>
        <end position="533"/>
    </location>
</feature>
<feature type="chain" id="PRO_5020369608" description="Peptidase M1 membrane alanine aminopeptidase domain-containing protein" evidence="2">
    <location>
        <begin position="22"/>
        <end position="628"/>
    </location>
</feature>
<feature type="signal peptide" evidence="2">
    <location>
        <begin position="1"/>
        <end position="21"/>
    </location>
</feature>
<dbReference type="EMBL" id="SODV01000001">
    <property type="protein sequence ID" value="TDX01624.1"/>
    <property type="molecule type" value="Genomic_DNA"/>
</dbReference>
<evidence type="ECO:0000259" key="3">
    <source>
        <dbReference type="Pfam" id="PF01433"/>
    </source>
</evidence>
<feature type="region of interest" description="Disordered" evidence="1">
    <location>
        <begin position="121"/>
        <end position="140"/>
    </location>
</feature>
<dbReference type="GO" id="GO:0008270">
    <property type="term" value="F:zinc ion binding"/>
    <property type="evidence" value="ECO:0007669"/>
    <property type="project" value="InterPro"/>
</dbReference>
<keyword evidence="2" id="KW-0732">Signal</keyword>
<reference evidence="4 5" key="1">
    <citation type="submission" date="2019-03" db="EMBL/GenBank/DDBJ databases">
        <title>Genomic Encyclopedia of Type Strains, Phase IV (KMG-IV): sequencing the most valuable type-strain genomes for metagenomic binning, comparative biology and taxonomic classification.</title>
        <authorList>
            <person name="Goeker M."/>
        </authorList>
    </citation>
    <scope>NUCLEOTIDE SEQUENCE [LARGE SCALE GENOMIC DNA]</scope>
    <source>
        <strain evidence="4 5">DSM 100059</strain>
    </source>
</reference>
<protein>
    <recommendedName>
        <fullName evidence="3">Peptidase M1 membrane alanine aminopeptidase domain-containing protein</fullName>
    </recommendedName>
</protein>
<dbReference type="AlphaFoldDB" id="A0A4R8DTJ9"/>
<dbReference type="Gene3D" id="1.10.390.10">
    <property type="entry name" value="Neutral Protease Domain 2"/>
    <property type="match status" value="1"/>
</dbReference>
<accession>A0A4R8DTJ9</accession>
<keyword evidence="5" id="KW-1185">Reference proteome</keyword>
<dbReference type="InterPro" id="IPR027268">
    <property type="entry name" value="Peptidase_M4/M1_CTD_sf"/>
</dbReference>
<gene>
    <name evidence="4" type="ORF">EDB95_2665</name>
</gene>
<dbReference type="RefSeq" id="WP_133994268.1">
    <property type="nucleotide sequence ID" value="NZ_SODV01000001.1"/>
</dbReference>
<dbReference type="InterPro" id="IPR014782">
    <property type="entry name" value="Peptidase_M1_dom"/>
</dbReference>
<evidence type="ECO:0000313" key="5">
    <source>
        <dbReference type="Proteomes" id="UP000294498"/>
    </source>
</evidence>
<dbReference type="Pfam" id="PF01433">
    <property type="entry name" value="Peptidase_M1"/>
    <property type="match status" value="1"/>
</dbReference>
<name>A0A4R8DTJ9_9BACT</name>
<dbReference type="Proteomes" id="UP000294498">
    <property type="component" value="Unassembled WGS sequence"/>
</dbReference>
<evidence type="ECO:0000256" key="2">
    <source>
        <dbReference type="SAM" id="SignalP"/>
    </source>
</evidence>
<dbReference type="OrthoDB" id="9814383at2"/>
<comment type="caution">
    <text evidence="4">The sequence shown here is derived from an EMBL/GenBank/DDBJ whole genome shotgun (WGS) entry which is preliminary data.</text>
</comment>
<proteinExistence type="predicted"/>
<dbReference type="SUPFAM" id="SSF55486">
    <property type="entry name" value="Metalloproteases ('zincins'), catalytic domain"/>
    <property type="match status" value="1"/>
</dbReference>
<dbReference type="GO" id="GO:0008237">
    <property type="term" value="F:metallopeptidase activity"/>
    <property type="evidence" value="ECO:0007669"/>
    <property type="project" value="InterPro"/>
</dbReference>
<evidence type="ECO:0000313" key="4">
    <source>
        <dbReference type="EMBL" id="TDX01624.1"/>
    </source>
</evidence>
<organism evidence="4 5">
    <name type="scientific">Dinghuibacter silviterrae</name>
    <dbReference type="NCBI Taxonomy" id="1539049"/>
    <lineage>
        <taxon>Bacteria</taxon>
        <taxon>Pseudomonadati</taxon>
        <taxon>Bacteroidota</taxon>
        <taxon>Chitinophagia</taxon>
        <taxon>Chitinophagales</taxon>
        <taxon>Chitinophagaceae</taxon>
        <taxon>Dinghuibacter</taxon>
    </lineage>
</organism>
<sequence length="628" mass="70370">MNRFYLTAVLVALVFRIPAAAQTALPLPWNIQQAVHKGTRTNTGEPGPHYWQNRADYRIKVSFDPATRLVSGSETITYINNSPDTLRRLLFKLYPNIYKKGVQRLMDVLPEDLTDGVDVSDVRVNGEAPPQGGGAHRRRAAVDGTNWTTGIPALHPGGQVSVTLSFAYTLNRTSHIRTGQVDSGSYFIAYFFPRIAVYDDIDGWNQFPYLGPQEFYNDFCHFAVDVTVPAGYVVWGTGNLVNAADVFQPAIAQRLKDAGTRDGVTDVIDTADLAAGKVTRGPGPQTWTFDADSVTDFVFALSNHYVWKASSLVVDPATSRRTRVDAAYNPSHADFAEVIDFARKTVESMSYRFPRWPYPYPHETVFDGLDQMEYPMMVNDNPLTDRAETIYLTDHEIFHTMFPFYMGVNETKYAFMDEGWATIGEWVISPLIDPTLVDRDGVDAYSFLSGREDDIPIITPSTQQNGNAYYLNSYPKPGLGYMYARDLLGDSLFLKGLHAYIRTWHGKHPIPSDFFACMNAGSGRNLDWFWDRWFYKGGWPDLGITKVSKAAKGWTIDVVCKGIKPVPVDLTLHYADGHTETIHRSVGVWEHADRVSVPVTGSGELRKVTLGGPFDADRDTKDNEYDIP</sequence>